<comment type="caution">
    <text evidence="2">The sequence shown here is derived from an EMBL/GenBank/DDBJ whole genome shotgun (WGS) entry which is preliminary data.</text>
</comment>
<dbReference type="Proteomes" id="UP000245765">
    <property type="component" value="Unassembled WGS sequence"/>
</dbReference>
<dbReference type="EMBL" id="QGNA01000005">
    <property type="protein sequence ID" value="PWS35280.1"/>
    <property type="molecule type" value="Genomic_DNA"/>
</dbReference>
<dbReference type="OrthoDB" id="6058at2"/>
<feature type="domain" description="Cupin type-2" evidence="1">
    <location>
        <begin position="58"/>
        <end position="126"/>
    </location>
</feature>
<protein>
    <submittedName>
        <fullName evidence="2">Cupin domain-containing protein</fullName>
    </submittedName>
</protein>
<evidence type="ECO:0000259" key="1">
    <source>
        <dbReference type="Pfam" id="PF07883"/>
    </source>
</evidence>
<sequence>MKQRVALFRDLKPSSRPLVDAVLPQYERQIYQVIGGGVIEDPAMRAPIPADGFHLSIVRCGPGKGTGLHNHKTVEVFMPLTGTWSVIWGDEGESELQIGQYDTISIPPGVLRGFRNDSDHEALLLALVGGQDPGKVAWIPTVLEAVAQKGFGLDEKGQIVELQKP</sequence>
<dbReference type="InterPro" id="IPR011051">
    <property type="entry name" value="RmlC_Cupin_sf"/>
</dbReference>
<organism evidence="2 3">
    <name type="scientific">Falsiroseomonas bella</name>
    <dbReference type="NCBI Taxonomy" id="2184016"/>
    <lineage>
        <taxon>Bacteria</taxon>
        <taxon>Pseudomonadati</taxon>
        <taxon>Pseudomonadota</taxon>
        <taxon>Alphaproteobacteria</taxon>
        <taxon>Acetobacterales</taxon>
        <taxon>Roseomonadaceae</taxon>
        <taxon>Falsiroseomonas</taxon>
    </lineage>
</organism>
<accession>A0A317F819</accession>
<dbReference type="Gene3D" id="2.60.120.10">
    <property type="entry name" value="Jelly Rolls"/>
    <property type="match status" value="1"/>
</dbReference>
<name>A0A317F819_9PROT</name>
<dbReference type="AlphaFoldDB" id="A0A317F819"/>
<keyword evidence="3" id="KW-1185">Reference proteome</keyword>
<dbReference type="SUPFAM" id="SSF51182">
    <property type="entry name" value="RmlC-like cupins"/>
    <property type="match status" value="1"/>
</dbReference>
<evidence type="ECO:0000313" key="2">
    <source>
        <dbReference type="EMBL" id="PWS35280.1"/>
    </source>
</evidence>
<reference evidence="3" key="1">
    <citation type="submission" date="2018-05" db="EMBL/GenBank/DDBJ databases">
        <authorList>
            <person name="Du Z."/>
            <person name="Wang X."/>
        </authorList>
    </citation>
    <scope>NUCLEOTIDE SEQUENCE [LARGE SCALE GENOMIC DNA]</scope>
    <source>
        <strain evidence="3">CQN31</strain>
    </source>
</reference>
<proteinExistence type="predicted"/>
<dbReference type="InterPro" id="IPR013096">
    <property type="entry name" value="Cupin_2"/>
</dbReference>
<dbReference type="InterPro" id="IPR014710">
    <property type="entry name" value="RmlC-like_jellyroll"/>
</dbReference>
<evidence type="ECO:0000313" key="3">
    <source>
        <dbReference type="Proteomes" id="UP000245765"/>
    </source>
</evidence>
<gene>
    <name evidence="2" type="ORF">DFH01_21800</name>
</gene>
<dbReference type="Pfam" id="PF07883">
    <property type="entry name" value="Cupin_2"/>
    <property type="match status" value="1"/>
</dbReference>